<keyword evidence="1" id="KW-0812">Transmembrane</keyword>
<dbReference type="AlphaFoldDB" id="A0AAV9GX75"/>
<keyword evidence="1" id="KW-1133">Transmembrane helix</keyword>
<evidence type="ECO:0000313" key="3">
    <source>
        <dbReference type="Proteomes" id="UP001321760"/>
    </source>
</evidence>
<keyword evidence="3" id="KW-1185">Reference proteome</keyword>
<sequence>MPTYRDYWAAIRERRLRDSDTVKRTMGMYILAKFILKHLLAVYAISTTASFIGFVFVRILESSASAVFTTLKDFLSFRAKATGEGTLSDSVAYPYLGLSAVGYILVSAGYVYGNRGIFKFRDWFGWMVRYFGVVPQPSQINNQPKGDHGLANALKAFLVSILSFLWTALKAVYCPALFILSRAFSFLVVALWYEIAKYIYFWILGFDAPLLQQLKDSPFMTVLNIGTAIIIVCLTADVL</sequence>
<name>A0AAV9GX75_9PEZI</name>
<protein>
    <submittedName>
        <fullName evidence="2">Uncharacterized protein</fullName>
    </submittedName>
</protein>
<dbReference type="Proteomes" id="UP001321760">
    <property type="component" value="Unassembled WGS sequence"/>
</dbReference>
<organism evidence="2 3">
    <name type="scientific">Podospora aff. communis PSN243</name>
    <dbReference type="NCBI Taxonomy" id="3040156"/>
    <lineage>
        <taxon>Eukaryota</taxon>
        <taxon>Fungi</taxon>
        <taxon>Dikarya</taxon>
        <taxon>Ascomycota</taxon>
        <taxon>Pezizomycotina</taxon>
        <taxon>Sordariomycetes</taxon>
        <taxon>Sordariomycetidae</taxon>
        <taxon>Sordariales</taxon>
        <taxon>Podosporaceae</taxon>
        <taxon>Podospora</taxon>
    </lineage>
</organism>
<feature type="transmembrane region" description="Helical" evidence="1">
    <location>
        <begin position="218"/>
        <end position="238"/>
    </location>
</feature>
<evidence type="ECO:0000313" key="2">
    <source>
        <dbReference type="EMBL" id="KAK4451161.1"/>
    </source>
</evidence>
<proteinExistence type="predicted"/>
<reference evidence="2" key="2">
    <citation type="submission" date="2023-05" db="EMBL/GenBank/DDBJ databases">
        <authorList>
            <consortium name="Lawrence Berkeley National Laboratory"/>
            <person name="Steindorff A."/>
            <person name="Hensen N."/>
            <person name="Bonometti L."/>
            <person name="Westerberg I."/>
            <person name="Brannstrom I.O."/>
            <person name="Guillou S."/>
            <person name="Cros-Aarteil S."/>
            <person name="Calhoun S."/>
            <person name="Haridas S."/>
            <person name="Kuo A."/>
            <person name="Mondo S."/>
            <person name="Pangilinan J."/>
            <person name="Riley R."/>
            <person name="Labutti K."/>
            <person name="Andreopoulos B."/>
            <person name="Lipzen A."/>
            <person name="Chen C."/>
            <person name="Yanf M."/>
            <person name="Daum C."/>
            <person name="Ng V."/>
            <person name="Clum A."/>
            <person name="Ohm R."/>
            <person name="Martin F."/>
            <person name="Silar P."/>
            <person name="Natvig D."/>
            <person name="Lalanne C."/>
            <person name="Gautier V."/>
            <person name="Ament-Velasquez S.L."/>
            <person name="Kruys A."/>
            <person name="Hutchinson M.I."/>
            <person name="Powell A.J."/>
            <person name="Barry K."/>
            <person name="Miller A.N."/>
            <person name="Grigoriev I.V."/>
            <person name="Debuchy R."/>
            <person name="Gladieux P."/>
            <person name="Thoren M.H."/>
            <person name="Johannesson H."/>
        </authorList>
    </citation>
    <scope>NUCLEOTIDE SEQUENCE</scope>
    <source>
        <strain evidence="2">PSN243</strain>
    </source>
</reference>
<evidence type="ECO:0000256" key="1">
    <source>
        <dbReference type="SAM" id="Phobius"/>
    </source>
</evidence>
<gene>
    <name evidence="2" type="ORF">QBC34DRAFT_436729</name>
</gene>
<feature type="transmembrane region" description="Helical" evidence="1">
    <location>
        <begin position="184"/>
        <end position="206"/>
    </location>
</feature>
<feature type="transmembrane region" description="Helical" evidence="1">
    <location>
        <begin position="156"/>
        <end position="178"/>
    </location>
</feature>
<dbReference type="EMBL" id="MU865929">
    <property type="protein sequence ID" value="KAK4451161.1"/>
    <property type="molecule type" value="Genomic_DNA"/>
</dbReference>
<reference evidence="2" key="1">
    <citation type="journal article" date="2023" name="Mol. Phylogenet. Evol.">
        <title>Genome-scale phylogeny and comparative genomics of the fungal order Sordariales.</title>
        <authorList>
            <person name="Hensen N."/>
            <person name="Bonometti L."/>
            <person name="Westerberg I."/>
            <person name="Brannstrom I.O."/>
            <person name="Guillou S."/>
            <person name="Cros-Aarteil S."/>
            <person name="Calhoun S."/>
            <person name="Haridas S."/>
            <person name="Kuo A."/>
            <person name="Mondo S."/>
            <person name="Pangilinan J."/>
            <person name="Riley R."/>
            <person name="LaButti K."/>
            <person name="Andreopoulos B."/>
            <person name="Lipzen A."/>
            <person name="Chen C."/>
            <person name="Yan M."/>
            <person name="Daum C."/>
            <person name="Ng V."/>
            <person name="Clum A."/>
            <person name="Steindorff A."/>
            <person name="Ohm R.A."/>
            <person name="Martin F."/>
            <person name="Silar P."/>
            <person name="Natvig D.O."/>
            <person name="Lalanne C."/>
            <person name="Gautier V."/>
            <person name="Ament-Velasquez S.L."/>
            <person name="Kruys A."/>
            <person name="Hutchinson M.I."/>
            <person name="Powell A.J."/>
            <person name="Barry K."/>
            <person name="Miller A.N."/>
            <person name="Grigoriev I.V."/>
            <person name="Debuchy R."/>
            <person name="Gladieux P."/>
            <person name="Hiltunen Thoren M."/>
            <person name="Johannesson H."/>
        </authorList>
    </citation>
    <scope>NUCLEOTIDE SEQUENCE</scope>
    <source>
        <strain evidence="2">PSN243</strain>
    </source>
</reference>
<keyword evidence="1" id="KW-0472">Membrane</keyword>
<accession>A0AAV9GX75</accession>
<feature type="transmembrane region" description="Helical" evidence="1">
    <location>
        <begin position="34"/>
        <end position="57"/>
    </location>
</feature>
<feature type="transmembrane region" description="Helical" evidence="1">
    <location>
        <begin position="92"/>
        <end position="112"/>
    </location>
</feature>
<comment type="caution">
    <text evidence="2">The sequence shown here is derived from an EMBL/GenBank/DDBJ whole genome shotgun (WGS) entry which is preliminary data.</text>
</comment>